<sequence length="218" mass="24698">MKNRKQGHSFLVAAAIAVLGLLAPFCLLADESEAPVQVVERISAELYQLLAGDRAQRPLEPESLYRGVDEVISPHVDYDRVARLVLGKYWRRSSPDQRQRFIAEFRQLLVRSYATAFSDFGDWEIRYLPSRRSQDGKRAVVRAKVTRPGADPVEVAYAMHSREGRWLAYDVKVDGISLITNYRNSFSKEIRRIGVDGLIRKLAAMNGRQRGADHLAAN</sequence>
<accession>A0A831WBU0</accession>
<keyword evidence="1" id="KW-0732">Signal</keyword>
<evidence type="ECO:0000313" key="2">
    <source>
        <dbReference type="EMBL" id="HEB97612.1"/>
    </source>
</evidence>
<proteinExistence type="predicted"/>
<dbReference type="AlphaFoldDB" id="A0A831WBU0"/>
<feature type="chain" id="PRO_5032823554" evidence="1">
    <location>
        <begin position="30"/>
        <end position="218"/>
    </location>
</feature>
<dbReference type="Pfam" id="PF05494">
    <property type="entry name" value="MlaC"/>
    <property type="match status" value="1"/>
</dbReference>
<dbReference type="PANTHER" id="PTHR36573:SF1">
    <property type="entry name" value="INTERMEMBRANE PHOSPHOLIPID TRANSPORT SYSTEM BINDING PROTEIN MLAC"/>
    <property type="match status" value="1"/>
</dbReference>
<protein>
    <submittedName>
        <fullName evidence="2">ABC transporter substrate-binding protein</fullName>
    </submittedName>
</protein>
<reference evidence="2" key="1">
    <citation type="journal article" date="2020" name="mSystems">
        <title>Genome- and Community-Level Interaction Insights into Carbon Utilization and Element Cycling Functions of Hydrothermarchaeota in Hydrothermal Sediment.</title>
        <authorList>
            <person name="Zhou Z."/>
            <person name="Liu Y."/>
            <person name="Xu W."/>
            <person name="Pan J."/>
            <person name="Luo Z.H."/>
            <person name="Li M."/>
        </authorList>
    </citation>
    <scope>NUCLEOTIDE SEQUENCE [LARGE SCALE GENOMIC DNA]</scope>
    <source>
        <strain evidence="2">HyVt-443</strain>
    </source>
</reference>
<comment type="caution">
    <text evidence="2">The sequence shown here is derived from an EMBL/GenBank/DDBJ whole genome shotgun (WGS) entry which is preliminary data.</text>
</comment>
<organism evidence="2">
    <name type="scientific">Sedimenticola thiotaurini</name>
    <dbReference type="NCBI Taxonomy" id="1543721"/>
    <lineage>
        <taxon>Bacteria</taxon>
        <taxon>Pseudomonadati</taxon>
        <taxon>Pseudomonadota</taxon>
        <taxon>Gammaproteobacteria</taxon>
        <taxon>Chromatiales</taxon>
        <taxon>Sedimenticolaceae</taxon>
        <taxon>Sedimenticola</taxon>
    </lineage>
</organism>
<dbReference type="Proteomes" id="UP000886251">
    <property type="component" value="Unassembled WGS sequence"/>
</dbReference>
<feature type="signal peptide" evidence="1">
    <location>
        <begin position="1"/>
        <end position="29"/>
    </location>
</feature>
<dbReference type="Gene3D" id="3.10.450.710">
    <property type="entry name" value="Tgt2/MlaC"/>
    <property type="match status" value="1"/>
</dbReference>
<evidence type="ECO:0000256" key="1">
    <source>
        <dbReference type="SAM" id="SignalP"/>
    </source>
</evidence>
<dbReference type="InterPro" id="IPR008869">
    <property type="entry name" value="MlaC/ttg2D"/>
</dbReference>
<dbReference type="EMBL" id="DRKP01000184">
    <property type="protein sequence ID" value="HEB97612.1"/>
    <property type="molecule type" value="Genomic_DNA"/>
</dbReference>
<dbReference type="PIRSF" id="PIRSF004649">
    <property type="entry name" value="MlaC"/>
    <property type="match status" value="1"/>
</dbReference>
<dbReference type="InterPro" id="IPR042245">
    <property type="entry name" value="Tgt2/MlaC_sf"/>
</dbReference>
<name>A0A831WBU0_9GAMM</name>
<gene>
    <name evidence="2" type="ORF">ENI96_14415</name>
</gene>
<dbReference type="PANTHER" id="PTHR36573">
    <property type="entry name" value="INTERMEMBRANE PHOSPHOLIPID TRANSPORT SYSTEM BINDING PROTEIN MLAC"/>
    <property type="match status" value="1"/>
</dbReference>